<dbReference type="SUPFAM" id="SSF55008">
    <property type="entry name" value="HMA, heavy metal-associated domain"/>
    <property type="match status" value="1"/>
</dbReference>
<evidence type="ECO:0000259" key="1">
    <source>
        <dbReference type="PROSITE" id="PS50846"/>
    </source>
</evidence>
<dbReference type="Gene3D" id="3.30.70.100">
    <property type="match status" value="1"/>
</dbReference>
<dbReference type="EMBL" id="WQLA01000006">
    <property type="protein sequence ID" value="MVN92631.1"/>
    <property type="molecule type" value="Genomic_DNA"/>
</dbReference>
<comment type="caution">
    <text evidence="2">The sequence shown here is derived from an EMBL/GenBank/DDBJ whole genome shotgun (WGS) entry which is preliminary data.</text>
</comment>
<feature type="domain" description="HMA" evidence="1">
    <location>
        <begin position="44"/>
        <end position="111"/>
    </location>
</feature>
<accession>A0A6I4IBQ5</accession>
<dbReference type="Proteomes" id="UP000434850">
    <property type="component" value="Unassembled WGS sequence"/>
</dbReference>
<organism evidence="2 3">
    <name type="scientific">Mucilaginibacter aquatilis</name>
    <dbReference type="NCBI Taxonomy" id="1517760"/>
    <lineage>
        <taxon>Bacteria</taxon>
        <taxon>Pseudomonadati</taxon>
        <taxon>Bacteroidota</taxon>
        <taxon>Sphingobacteriia</taxon>
        <taxon>Sphingobacteriales</taxon>
        <taxon>Sphingobacteriaceae</taxon>
        <taxon>Mucilaginibacter</taxon>
    </lineage>
</organism>
<dbReference type="InterPro" id="IPR036163">
    <property type="entry name" value="HMA_dom_sf"/>
</dbReference>
<reference evidence="2 3" key="1">
    <citation type="submission" date="2019-12" db="EMBL/GenBank/DDBJ databases">
        <title>Mucilaginibacter sp. HME9299 genome sequencing and assembly.</title>
        <authorList>
            <person name="Kang H."/>
            <person name="Kim H."/>
            <person name="Joh K."/>
        </authorList>
    </citation>
    <scope>NUCLEOTIDE SEQUENCE [LARGE SCALE GENOMIC DNA]</scope>
    <source>
        <strain evidence="2 3">HME9299</strain>
    </source>
</reference>
<proteinExistence type="predicted"/>
<dbReference type="GO" id="GO:0046872">
    <property type="term" value="F:metal ion binding"/>
    <property type="evidence" value="ECO:0007669"/>
    <property type="project" value="InterPro"/>
</dbReference>
<dbReference type="OrthoDB" id="667084at2"/>
<dbReference type="AlphaFoldDB" id="A0A6I4IBQ5"/>
<protein>
    <recommendedName>
        <fullName evidence="1">HMA domain-containing protein</fullName>
    </recommendedName>
</protein>
<evidence type="ECO:0000313" key="2">
    <source>
        <dbReference type="EMBL" id="MVN92631.1"/>
    </source>
</evidence>
<keyword evidence="3" id="KW-1185">Reference proteome</keyword>
<evidence type="ECO:0000313" key="3">
    <source>
        <dbReference type="Proteomes" id="UP000434850"/>
    </source>
</evidence>
<dbReference type="PROSITE" id="PS50846">
    <property type="entry name" value="HMA_2"/>
    <property type="match status" value="1"/>
</dbReference>
<dbReference type="Pfam" id="PF00403">
    <property type="entry name" value="HMA"/>
    <property type="match status" value="1"/>
</dbReference>
<name>A0A6I4IBQ5_9SPHI</name>
<dbReference type="InterPro" id="IPR006121">
    <property type="entry name" value="HMA_dom"/>
</dbReference>
<sequence>MAICPCCKLYYSIILFPIKYIMKSIKIFVALLAISISVAKAQFVKAELQVSGLTCSMCSKATEKSLRTLPFIGDIKTDLNRNLFTVTFKNTSPVDFEQMSKKVQGAGFSINQLKAFVDFDKLKVTNNKFNYSGDTFHILNAPAKGLDGEVAITVVNKGFAPAATVKKYSPAIESKSGNGKSYHVVI</sequence>
<dbReference type="CDD" id="cd00371">
    <property type="entry name" value="HMA"/>
    <property type="match status" value="1"/>
</dbReference>
<gene>
    <name evidence="2" type="ORF">GO816_15945</name>
</gene>